<evidence type="ECO:0000313" key="1">
    <source>
        <dbReference type="EMBL" id="KAF0901970.1"/>
    </source>
</evidence>
<protein>
    <submittedName>
        <fullName evidence="1">Uncharacterized protein</fullName>
    </submittedName>
</protein>
<dbReference type="Proteomes" id="UP000479710">
    <property type="component" value="Unassembled WGS sequence"/>
</dbReference>
<evidence type="ECO:0000313" key="2">
    <source>
        <dbReference type="Proteomes" id="UP000479710"/>
    </source>
</evidence>
<proteinExistence type="predicted"/>
<comment type="caution">
    <text evidence="1">The sequence shown here is derived from an EMBL/GenBank/DDBJ whole genome shotgun (WGS) entry which is preliminary data.</text>
</comment>
<name>A0A6G1CPC6_9ORYZ</name>
<dbReference type="AlphaFoldDB" id="A0A6G1CPC6"/>
<dbReference type="EMBL" id="SPHZ02000008">
    <property type="protein sequence ID" value="KAF0901970.1"/>
    <property type="molecule type" value="Genomic_DNA"/>
</dbReference>
<keyword evidence="2" id="KW-1185">Reference proteome</keyword>
<accession>A0A6G1CPC6</accession>
<organism evidence="1 2">
    <name type="scientific">Oryza meyeriana var. granulata</name>
    <dbReference type="NCBI Taxonomy" id="110450"/>
    <lineage>
        <taxon>Eukaryota</taxon>
        <taxon>Viridiplantae</taxon>
        <taxon>Streptophyta</taxon>
        <taxon>Embryophyta</taxon>
        <taxon>Tracheophyta</taxon>
        <taxon>Spermatophyta</taxon>
        <taxon>Magnoliopsida</taxon>
        <taxon>Liliopsida</taxon>
        <taxon>Poales</taxon>
        <taxon>Poaceae</taxon>
        <taxon>BOP clade</taxon>
        <taxon>Oryzoideae</taxon>
        <taxon>Oryzeae</taxon>
        <taxon>Oryzinae</taxon>
        <taxon>Oryza</taxon>
        <taxon>Oryza meyeriana</taxon>
    </lineage>
</organism>
<sequence>MPPPPRRRLLPTPSAAALFADAGTLRRSYLRLIALSSTLRHLDQILAVCLASGHYPLDPA</sequence>
<reference evidence="1 2" key="1">
    <citation type="submission" date="2019-11" db="EMBL/GenBank/DDBJ databases">
        <title>Whole genome sequence of Oryza granulata.</title>
        <authorList>
            <person name="Li W."/>
        </authorList>
    </citation>
    <scope>NUCLEOTIDE SEQUENCE [LARGE SCALE GENOMIC DNA]</scope>
    <source>
        <strain evidence="2">cv. Menghai</strain>
        <tissue evidence="1">Leaf</tissue>
    </source>
</reference>
<gene>
    <name evidence="1" type="ORF">E2562_011800</name>
</gene>